<protein>
    <submittedName>
        <fullName evidence="2">Sugar phosphate isomerase/epimerase</fullName>
    </submittedName>
</protein>
<organism evidence="2 3">
    <name type="scientific">Aureimonas fodinaquatilis</name>
    <dbReference type="NCBI Taxonomy" id="2565783"/>
    <lineage>
        <taxon>Bacteria</taxon>
        <taxon>Pseudomonadati</taxon>
        <taxon>Pseudomonadota</taxon>
        <taxon>Alphaproteobacteria</taxon>
        <taxon>Hyphomicrobiales</taxon>
        <taxon>Aurantimonadaceae</taxon>
        <taxon>Aureimonas</taxon>
    </lineage>
</organism>
<dbReference type="InterPro" id="IPR013022">
    <property type="entry name" value="Xyl_isomerase-like_TIM-brl"/>
</dbReference>
<sequence length="276" mass="30269">MSGWPIAINTYSYIWRYSALDAISHLADLGYRQFELLVNNPHCWPASISQADRRQIRGVLDSRELEVLILNPPSLDLNLVSAAAEMRRYSIDHYRDVIDLAADIGTPDVLIVPGRIHPLLPAPAASVWMWFQHAMDELTAHADQRGVGLVLENVPATFAPRADDLLGVLQRLGNSRIGIAYDVANAVFVGENPADGIRTLAKHLRMIHLSDTGLSKWAHSPVGTGIVPFAEVAQVLRELDLKIPSALEIISDEADAGIVSSHKALARLGWDTCPVK</sequence>
<dbReference type="InterPro" id="IPR036237">
    <property type="entry name" value="Xyl_isomerase-like_sf"/>
</dbReference>
<dbReference type="InterPro" id="IPR050312">
    <property type="entry name" value="IolE/XylAMocC-like"/>
</dbReference>
<dbReference type="GO" id="GO:0016853">
    <property type="term" value="F:isomerase activity"/>
    <property type="evidence" value="ECO:0007669"/>
    <property type="project" value="UniProtKB-KW"/>
</dbReference>
<dbReference type="SUPFAM" id="SSF51658">
    <property type="entry name" value="Xylose isomerase-like"/>
    <property type="match status" value="1"/>
</dbReference>
<proteinExistence type="predicted"/>
<keyword evidence="3" id="KW-1185">Reference proteome</keyword>
<dbReference type="Gene3D" id="3.20.20.150">
    <property type="entry name" value="Divalent-metal-dependent TIM barrel enzymes"/>
    <property type="match status" value="1"/>
</dbReference>
<name>A0A5B0DRS8_9HYPH</name>
<dbReference type="AlphaFoldDB" id="A0A5B0DRS8"/>
<dbReference type="Proteomes" id="UP000324738">
    <property type="component" value="Unassembled WGS sequence"/>
</dbReference>
<evidence type="ECO:0000313" key="3">
    <source>
        <dbReference type="Proteomes" id="UP000324738"/>
    </source>
</evidence>
<dbReference type="PANTHER" id="PTHR12110">
    <property type="entry name" value="HYDROXYPYRUVATE ISOMERASE"/>
    <property type="match status" value="1"/>
</dbReference>
<gene>
    <name evidence="2" type="ORF">FPY71_16150</name>
</gene>
<dbReference type="RefSeq" id="WP_149301346.1">
    <property type="nucleotide sequence ID" value="NZ_VTWH01000004.1"/>
</dbReference>
<dbReference type="OrthoDB" id="8016886at2"/>
<evidence type="ECO:0000259" key="1">
    <source>
        <dbReference type="Pfam" id="PF01261"/>
    </source>
</evidence>
<keyword evidence="2" id="KW-0413">Isomerase</keyword>
<feature type="domain" description="Xylose isomerase-like TIM barrel" evidence="1">
    <location>
        <begin position="25"/>
        <end position="263"/>
    </location>
</feature>
<dbReference type="PANTHER" id="PTHR12110:SF53">
    <property type="entry name" value="BLR5974 PROTEIN"/>
    <property type="match status" value="1"/>
</dbReference>
<accession>A0A5B0DRS8</accession>
<dbReference type="EMBL" id="VTWH01000004">
    <property type="protein sequence ID" value="KAA0969073.1"/>
    <property type="molecule type" value="Genomic_DNA"/>
</dbReference>
<reference evidence="2 3" key="1">
    <citation type="submission" date="2019-08" db="EMBL/GenBank/DDBJ databases">
        <title>Aureimonas fodiniaquatilis sp. nov., isolated from a coal mine wastewater.</title>
        <authorList>
            <person name="Kim W."/>
        </authorList>
    </citation>
    <scope>NUCLEOTIDE SEQUENCE [LARGE SCALE GENOMIC DNA]</scope>
    <source>
        <strain evidence="2 3">CAU 1482</strain>
    </source>
</reference>
<comment type="caution">
    <text evidence="2">The sequence shown here is derived from an EMBL/GenBank/DDBJ whole genome shotgun (WGS) entry which is preliminary data.</text>
</comment>
<dbReference type="Pfam" id="PF01261">
    <property type="entry name" value="AP_endonuc_2"/>
    <property type="match status" value="1"/>
</dbReference>
<evidence type="ECO:0000313" key="2">
    <source>
        <dbReference type="EMBL" id="KAA0969073.1"/>
    </source>
</evidence>